<dbReference type="NCBIfam" id="TIGR01065">
    <property type="entry name" value="hlyIII"/>
    <property type="match status" value="1"/>
</dbReference>
<keyword evidence="5 8" id="KW-1133">Transmembrane helix</keyword>
<feature type="transmembrane region" description="Helical" evidence="8">
    <location>
        <begin position="204"/>
        <end position="225"/>
    </location>
</feature>
<name>A0A9E8HHH0_9ALTE</name>
<feature type="transmembrane region" description="Helical" evidence="8">
    <location>
        <begin position="172"/>
        <end position="195"/>
    </location>
</feature>
<dbReference type="AlphaFoldDB" id="A0A9E8HHH0"/>
<gene>
    <name evidence="9" type="ORF">NNL22_17325</name>
</gene>
<dbReference type="RefSeq" id="WP_251810185.1">
    <property type="nucleotide sequence ID" value="NZ_CP101527.1"/>
</dbReference>
<keyword evidence="7" id="KW-0862">Zinc</keyword>
<feature type="transmembrane region" description="Helical" evidence="8">
    <location>
        <begin position="63"/>
        <end position="80"/>
    </location>
</feature>
<feature type="binding site" evidence="7">
    <location>
        <position position="203"/>
    </location>
    <ligand>
        <name>Zn(2+)</name>
        <dbReference type="ChEBI" id="CHEBI:29105"/>
    </ligand>
</feature>
<keyword evidence="10" id="KW-1185">Reference proteome</keyword>
<proteinExistence type="inferred from homology"/>
<dbReference type="KEGG" id="asem:NNL22_17325"/>
<dbReference type="InterPro" id="IPR004254">
    <property type="entry name" value="AdipoR/HlyIII-related"/>
</dbReference>
<sequence>MKPQSALPLKTATTDSQDEAYSAAEEIANSFTHGAGAVLSVIGLIMLLAYAGPMNDPWKVVSFSIYGISLVSLYMASTLYHSAKCPKRRAKYMMFDHCAIYLLIAGSYTPFLLVNMRDSVGWPMFAAVWGIAAVGILLKIAFKHRFHNLRLATYLIMGWLVVLAGSDLVESLASGGLALLIAGGLTYTLGVIFYVGDRIPFNHAIWHLFVLGGSACHYFAVYYYVLPVA</sequence>
<reference evidence="9" key="1">
    <citation type="submission" date="2022-07" db="EMBL/GenBank/DDBJ databases">
        <title>Alkalimarinus sp. nov., isolated from gut of a Alitta virens.</title>
        <authorList>
            <person name="Yang A.I."/>
            <person name="Shin N.-R."/>
        </authorList>
    </citation>
    <scope>NUCLEOTIDE SEQUENCE</scope>
    <source>
        <strain evidence="9">FA028</strain>
    </source>
</reference>
<evidence type="ECO:0000256" key="2">
    <source>
        <dbReference type="ARBA" id="ARBA00008488"/>
    </source>
</evidence>
<dbReference type="GO" id="GO:0140911">
    <property type="term" value="F:pore-forming activity"/>
    <property type="evidence" value="ECO:0007669"/>
    <property type="project" value="InterPro"/>
</dbReference>
<dbReference type="InterPro" id="IPR036259">
    <property type="entry name" value="MFS_trans_sf"/>
</dbReference>
<evidence type="ECO:0000313" key="9">
    <source>
        <dbReference type="EMBL" id="UZW74758.1"/>
    </source>
</evidence>
<keyword evidence="6 8" id="KW-0472">Membrane</keyword>
<dbReference type="EMBL" id="CP101527">
    <property type="protein sequence ID" value="UZW74758.1"/>
    <property type="molecule type" value="Genomic_DNA"/>
</dbReference>
<dbReference type="Pfam" id="PF03006">
    <property type="entry name" value="HlyIII"/>
    <property type="match status" value="1"/>
</dbReference>
<keyword evidence="7" id="KW-0479">Metal-binding</keyword>
<comment type="similarity">
    <text evidence="2">Belongs to the UPF0073 (Hly-III) family.</text>
</comment>
<evidence type="ECO:0000256" key="6">
    <source>
        <dbReference type="ARBA" id="ARBA00023136"/>
    </source>
</evidence>
<dbReference type="Proteomes" id="UP001164472">
    <property type="component" value="Chromosome"/>
</dbReference>
<comment type="subcellular location">
    <subcellularLocation>
        <location evidence="1">Cell membrane</location>
        <topology evidence="1">Multi-pass membrane protein</topology>
    </subcellularLocation>
</comment>
<evidence type="ECO:0000256" key="4">
    <source>
        <dbReference type="ARBA" id="ARBA00022692"/>
    </source>
</evidence>
<organism evidence="9 10">
    <name type="scientific">Alkalimarinus sediminis</name>
    <dbReference type="NCBI Taxonomy" id="1632866"/>
    <lineage>
        <taxon>Bacteria</taxon>
        <taxon>Pseudomonadati</taxon>
        <taxon>Pseudomonadota</taxon>
        <taxon>Gammaproteobacteria</taxon>
        <taxon>Alteromonadales</taxon>
        <taxon>Alteromonadaceae</taxon>
        <taxon>Alkalimarinus</taxon>
    </lineage>
</organism>
<dbReference type="InterPro" id="IPR005744">
    <property type="entry name" value="Hy-lIII"/>
</dbReference>
<dbReference type="PANTHER" id="PTHR20855:SF3">
    <property type="entry name" value="LD03007P"/>
    <property type="match status" value="1"/>
</dbReference>
<accession>A0A9E8HHH0</accession>
<dbReference type="SUPFAM" id="SSF103473">
    <property type="entry name" value="MFS general substrate transporter"/>
    <property type="match status" value="1"/>
</dbReference>
<evidence type="ECO:0000256" key="8">
    <source>
        <dbReference type="SAM" id="Phobius"/>
    </source>
</evidence>
<evidence type="ECO:0000256" key="7">
    <source>
        <dbReference type="PIRSR" id="PIRSR604254-1"/>
    </source>
</evidence>
<feature type="binding site" evidence="7">
    <location>
        <position position="207"/>
    </location>
    <ligand>
        <name>Zn(2+)</name>
        <dbReference type="ChEBI" id="CHEBI:29105"/>
    </ligand>
</feature>
<evidence type="ECO:0000313" key="10">
    <source>
        <dbReference type="Proteomes" id="UP001164472"/>
    </source>
</evidence>
<feature type="transmembrane region" description="Helical" evidence="8">
    <location>
        <begin position="31"/>
        <end position="51"/>
    </location>
</feature>
<feature type="transmembrane region" description="Helical" evidence="8">
    <location>
        <begin position="120"/>
        <end position="142"/>
    </location>
</feature>
<keyword evidence="3" id="KW-1003">Cell membrane</keyword>
<dbReference type="GO" id="GO:0046872">
    <property type="term" value="F:metal ion binding"/>
    <property type="evidence" value="ECO:0007669"/>
    <property type="project" value="UniProtKB-KW"/>
</dbReference>
<dbReference type="GO" id="GO:0005886">
    <property type="term" value="C:plasma membrane"/>
    <property type="evidence" value="ECO:0007669"/>
    <property type="project" value="UniProtKB-SubCell"/>
</dbReference>
<keyword evidence="4 8" id="KW-0812">Transmembrane</keyword>
<protein>
    <submittedName>
        <fullName evidence="9">Hemolysin III family protein</fullName>
    </submittedName>
</protein>
<evidence type="ECO:0000256" key="3">
    <source>
        <dbReference type="ARBA" id="ARBA00022475"/>
    </source>
</evidence>
<dbReference type="PANTHER" id="PTHR20855">
    <property type="entry name" value="ADIPOR/PROGESTIN RECEPTOR-RELATED"/>
    <property type="match status" value="1"/>
</dbReference>
<evidence type="ECO:0000256" key="5">
    <source>
        <dbReference type="ARBA" id="ARBA00022989"/>
    </source>
</evidence>
<feature type="transmembrane region" description="Helical" evidence="8">
    <location>
        <begin position="92"/>
        <end position="114"/>
    </location>
</feature>
<feature type="binding site" evidence="7">
    <location>
        <position position="81"/>
    </location>
    <ligand>
        <name>Zn(2+)</name>
        <dbReference type="ChEBI" id="CHEBI:29105"/>
    </ligand>
</feature>
<evidence type="ECO:0000256" key="1">
    <source>
        <dbReference type="ARBA" id="ARBA00004651"/>
    </source>
</evidence>
<feature type="transmembrane region" description="Helical" evidence="8">
    <location>
        <begin position="149"/>
        <end position="166"/>
    </location>
</feature>